<evidence type="ECO:0000313" key="3">
    <source>
        <dbReference type="Proteomes" id="UP000001075"/>
    </source>
</evidence>
<name>G3GUK7_CRIGR</name>
<reference evidence="3" key="1">
    <citation type="journal article" date="2011" name="Nat. Biotechnol.">
        <title>The genomic sequence of the Chinese hamster ovary (CHO)-K1 cell line.</title>
        <authorList>
            <person name="Xu X."/>
            <person name="Nagarajan H."/>
            <person name="Lewis N.E."/>
            <person name="Pan S."/>
            <person name="Cai Z."/>
            <person name="Liu X."/>
            <person name="Chen W."/>
            <person name="Xie M."/>
            <person name="Wang W."/>
            <person name="Hammond S."/>
            <person name="Andersen M.R."/>
            <person name="Neff N."/>
            <person name="Passarelli B."/>
            <person name="Koh W."/>
            <person name="Fan H.C."/>
            <person name="Wang J."/>
            <person name="Gui Y."/>
            <person name="Lee K.H."/>
            <person name="Betenbaugh M.J."/>
            <person name="Quake S.R."/>
            <person name="Famili I."/>
            <person name="Palsson B.O."/>
            <person name="Wang J."/>
        </authorList>
    </citation>
    <scope>NUCLEOTIDE SEQUENCE [LARGE SCALE GENOMIC DNA]</scope>
    <source>
        <strain evidence="3">CHO K1 cell line</strain>
    </source>
</reference>
<dbReference type="Proteomes" id="UP000001075">
    <property type="component" value="Unassembled WGS sequence"/>
</dbReference>
<feature type="compositionally biased region" description="Basic residues" evidence="1">
    <location>
        <begin position="67"/>
        <end position="84"/>
    </location>
</feature>
<evidence type="ECO:0000313" key="2">
    <source>
        <dbReference type="EMBL" id="EGV98505.1"/>
    </source>
</evidence>
<evidence type="ECO:0000256" key="1">
    <source>
        <dbReference type="SAM" id="MobiDB-lite"/>
    </source>
</evidence>
<gene>
    <name evidence="2" type="ORF">I79_001370</name>
</gene>
<feature type="compositionally biased region" description="Basic and acidic residues" evidence="1">
    <location>
        <begin position="55"/>
        <end position="66"/>
    </location>
</feature>
<sequence length="84" mass="9319">MNPVHVPLSDPRFLPEQGLHLDLQLPGNLRTISSRALSDQALLVPPCHPCSPSPSREHSVAREPKVRGRGARFPSRNRRPVTLT</sequence>
<protein>
    <submittedName>
        <fullName evidence="2">Uncharacterized protein</fullName>
    </submittedName>
</protein>
<organism evidence="2 3">
    <name type="scientific">Cricetulus griseus</name>
    <name type="common">Chinese hamster</name>
    <name type="synonym">Cricetulus barabensis griseus</name>
    <dbReference type="NCBI Taxonomy" id="10029"/>
    <lineage>
        <taxon>Eukaryota</taxon>
        <taxon>Metazoa</taxon>
        <taxon>Chordata</taxon>
        <taxon>Craniata</taxon>
        <taxon>Vertebrata</taxon>
        <taxon>Euteleostomi</taxon>
        <taxon>Mammalia</taxon>
        <taxon>Eutheria</taxon>
        <taxon>Euarchontoglires</taxon>
        <taxon>Glires</taxon>
        <taxon>Rodentia</taxon>
        <taxon>Myomorpha</taxon>
        <taxon>Muroidea</taxon>
        <taxon>Cricetidae</taxon>
        <taxon>Cricetinae</taxon>
        <taxon>Cricetulus</taxon>
    </lineage>
</organism>
<dbReference type="AlphaFoldDB" id="G3GUK7"/>
<accession>G3GUK7</accession>
<proteinExistence type="predicted"/>
<feature type="region of interest" description="Disordered" evidence="1">
    <location>
        <begin position="48"/>
        <end position="84"/>
    </location>
</feature>
<dbReference type="EMBL" id="JH000031">
    <property type="protein sequence ID" value="EGV98505.1"/>
    <property type="molecule type" value="Genomic_DNA"/>
</dbReference>
<dbReference type="InParanoid" id="G3GUK7"/>